<evidence type="ECO:0000313" key="1">
    <source>
        <dbReference type="EMBL" id="KAH6938113.1"/>
    </source>
</evidence>
<proteinExistence type="predicted"/>
<protein>
    <submittedName>
        <fullName evidence="1">Uncharacterized protein</fullName>
    </submittedName>
</protein>
<comment type="caution">
    <text evidence="1">The sequence shown here is derived from an EMBL/GenBank/DDBJ whole genome shotgun (WGS) entry which is preliminary data.</text>
</comment>
<accession>A0ACB7STD7</accession>
<name>A0ACB7STD7_HYAAI</name>
<evidence type="ECO:0000313" key="2">
    <source>
        <dbReference type="Proteomes" id="UP000821845"/>
    </source>
</evidence>
<dbReference type="EMBL" id="CM023482">
    <property type="protein sequence ID" value="KAH6938113.1"/>
    <property type="molecule type" value="Genomic_DNA"/>
</dbReference>
<dbReference type="Proteomes" id="UP000821845">
    <property type="component" value="Chromosome 2"/>
</dbReference>
<reference evidence="1" key="1">
    <citation type="submission" date="2020-05" db="EMBL/GenBank/DDBJ databases">
        <title>Large-scale comparative analyses of tick genomes elucidate their genetic diversity and vector capacities.</title>
        <authorList>
            <person name="Jia N."/>
            <person name="Wang J."/>
            <person name="Shi W."/>
            <person name="Du L."/>
            <person name="Sun Y."/>
            <person name="Zhan W."/>
            <person name="Jiang J."/>
            <person name="Wang Q."/>
            <person name="Zhang B."/>
            <person name="Ji P."/>
            <person name="Sakyi L.B."/>
            <person name="Cui X."/>
            <person name="Yuan T."/>
            <person name="Jiang B."/>
            <person name="Yang W."/>
            <person name="Lam T.T.-Y."/>
            <person name="Chang Q."/>
            <person name="Ding S."/>
            <person name="Wang X."/>
            <person name="Zhu J."/>
            <person name="Ruan X."/>
            <person name="Zhao L."/>
            <person name="Wei J."/>
            <person name="Que T."/>
            <person name="Du C."/>
            <person name="Cheng J."/>
            <person name="Dai P."/>
            <person name="Han X."/>
            <person name="Huang E."/>
            <person name="Gao Y."/>
            <person name="Liu J."/>
            <person name="Shao H."/>
            <person name="Ye R."/>
            <person name="Li L."/>
            <person name="Wei W."/>
            <person name="Wang X."/>
            <person name="Wang C."/>
            <person name="Yang T."/>
            <person name="Huo Q."/>
            <person name="Li W."/>
            <person name="Guo W."/>
            <person name="Chen H."/>
            <person name="Zhou L."/>
            <person name="Ni X."/>
            <person name="Tian J."/>
            <person name="Zhou Y."/>
            <person name="Sheng Y."/>
            <person name="Liu T."/>
            <person name="Pan Y."/>
            <person name="Xia L."/>
            <person name="Li J."/>
            <person name="Zhao F."/>
            <person name="Cao W."/>
        </authorList>
    </citation>
    <scope>NUCLEOTIDE SEQUENCE</scope>
    <source>
        <strain evidence="1">Hyas-2018</strain>
    </source>
</reference>
<gene>
    <name evidence="1" type="ORF">HPB50_007032</name>
</gene>
<keyword evidence="2" id="KW-1185">Reference proteome</keyword>
<organism evidence="1 2">
    <name type="scientific">Hyalomma asiaticum</name>
    <name type="common">Tick</name>
    <dbReference type="NCBI Taxonomy" id="266040"/>
    <lineage>
        <taxon>Eukaryota</taxon>
        <taxon>Metazoa</taxon>
        <taxon>Ecdysozoa</taxon>
        <taxon>Arthropoda</taxon>
        <taxon>Chelicerata</taxon>
        <taxon>Arachnida</taxon>
        <taxon>Acari</taxon>
        <taxon>Parasitiformes</taxon>
        <taxon>Ixodida</taxon>
        <taxon>Ixodoidea</taxon>
        <taxon>Ixodidae</taxon>
        <taxon>Hyalomminae</taxon>
        <taxon>Hyalomma</taxon>
    </lineage>
</organism>
<sequence>MEKNAAIIKQVQSGRLQAEMGKEFGVSKQTVSDFLKSNTKVLEVATKSSGAGKNTSRGFYPKLEEALLMWLNAIISKKMPVSVDILKQKVEVFVLWLNVNDFKFSNR</sequence>